<evidence type="ECO:0000313" key="4">
    <source>
        <dbReference type="Proteomes" id="UP000535511"/>
    </source>
</evidence>
<dbReference type="EMBL" id="JACCBG010000001">
    <property type="protein sequence ID" value="NYD40299.1"/>
    <property type="molecule type" value="Genomic_DNA"/>
</dbReference>
<keyword evidence="2" id="KW-0472">Membrane</keyword>
<evidence type="ECO:0000256" key="2">
    <source>
        <dbReference type="SAM" id="Phobius"/>
    </source>
</evidence>
<name>A0A7Y9JAF9_9ACTN</name>
<sequence>MDDGDGRPVLTGLLALVGVALAVGLVLGLVAVAGARIVGIGGAVDAQSTPEHSMYLPSPSKTAAPSGPLITLAPGETQAPSSSSSSASAAPSEKPSRTRKSKPEISLSAGATSVAPMQQIDLTGVYPGGEGAILQVQRFTNGAWQDFPVTVSVSNQTFSTYVQTSQTGQNRFRVVDTDSGRASNPVRVQIG</sequence>
<comment type="caution">
    <text evidence="3">The sequence shown here is derived from an EMBL/GenBank/DDBJ whole genome shotgun (WGS) entry which is preliminary data.</text>
</comment>
<feature type="region of interest" description="Disordered" evidence="1">
    <location>
        <begin position="48"/>
        <end position="110"/>
    </location>
</feature>
<keyword evidence="2" id="KW-0812">Transmembrane</keyword>
<proteinExistence type="predicted"/>
<gene>
    <name evidence="3" type="ORF">BJZ21_000382</name>
</gene>
<protein>
    <submittedName>
        <fullName evidence="3">Uncharacterized protein</fullName>
    </submittedName>
</protein>
<dbReference type="Proteomes" id="UP000535511">
    <property type="component" value="Unassembled WGS sequence"/>
</dbReference>
<keyword evidence="2" id="KW-1133">Transmembrane helix</keyword>
<feature type="transmembrane region" description="Helical" evidence="2">
    <location>
        <begin position="12"/>
        <end position="33"/>
    </location>
</feature>
<dbReference type="RefSeq" id="WP_179662210.1">
    <property type="nucleotide sequence ID" value="NZ_JACCBG010000001.1"/>
</dbReference>
<evidence type="ECO:0000256" key="1">
    <source>
        <dbReference type="SAM" id="MobiDB-lite"/>
    </source>
</evidence>
<organism evidence="3 4">
    <name type="scientific">Nocardioides panaciterrulae</name>
    <dbReference type="NCBI Taxonomy" id="661492"/>
    <lineage>
        <taxon>Bacteria</taxon>
        <taxon>Bacillati</taxon>
        <taxon>Actinomycetota</taxon>
        <taxon>Actinomycetes</taxon>
        <taxon>Propionibacteriales</taxon>
        <taxon>Nocardioidaceae</taxon>
        <taxon>Nocardioides</taxon>
    </lineage>
</organism>
<dbReference type="AlphaFoldDB" id="A0A7Y9JAF9"/>
<feature type="compositionally biased region" description="Low complexity" evidence="1">
    <location>
        <begin position="79"/>
        <end position="92"/>
    </location>
</feature>
<keyword evidence="4" id="KW-1185">Reference proteome</keyword>
<evidence type="ECO:0000313" key="3">
    <source>
        <dbReference type="EMBL" id="NYD40299.1"/>
    </source>
</evidence>
<accession>A0A7Y9JAF9</accession>
<reference evidence="3 4" key="1">
    <citation type="submission" date="2020-07" db="EMBL/GenBank/DDBJ databases">
        <title>Sequencing the genomes of 1000 actinobacteria strains.</title>
        <authorList>
            <person name="Klenk H.-P."/>
        </authorList>
    </citation>
    <scope>NUCLEOTIDE SEQUENCE [LARGE SCALE GENOMIC DNA]</scope>
    <source>
        <strain evidence="3 4">DSM 21350</strain>
    </source>
</reference>